<reference evidence="1 2" key="1">
    <citation type="submission" date="2015-08" db="EMBL/GenBank/DDBJ databases">
        <title>Genome sequencing of Penicillium nordicum.</title>
        <authorList>
            <person name="Nguyen H.D."/>
            <person name="Seifert K.A."/>
        </authorList>
    </citation>
    <scope>NUCLEOTIDE SEQUENCE [LARGE SCALE GENOMIC DNA]</scope>
    <source>
        <strain evidence="1 2">DAOMC 185683</strain>
    </source>
</reference>
<dbReference type="AlphaFoldDB" id="A0A0M9WDJ2"/>
<organism evidence="1 2">
    <name type="scientific">Penicillium nordicum</name>
    <dbReference type="NCBI Taxonomy" id="229535"/>
    <lineage>
        <taxon>Eukaryota</taxon>
        <taxon>Fungi</taxon>
        <taxon>Dikarya</taxon>
        <taxon>Ascomycota</taxon>
        <taxon>Pezizomycotina</taxon>
        <taxon>Eurotiomycetes</taxon>
        <taxon>Eurotiomycetidae</taxon>
        <taxon>Eurotiales</taxon>
        <taxon>Aspergillaceae</taxon>
        <taxon>Penicillium</taxon>
    </lineage>
</organism>
<dbReference type="Proteomes" id="UP000037696">
    <property type="component" value="Unassembled WGS sequence"/>
</dbReference>
<comment type="caution">
    <text evidence="1">The sequence shown here is derived from an EMBL/GenBank/DDBJ whole genome shotgun (WGS) entry which is preliminary data.</text>
</comment>
<accession>A0A0M9WDJ2</accession>
<evidence type="ECO:0000313" key="1">
    <source>
        <dbReference type="EMBL" id="KOS40799.1"/>
    </source>
</evidence>
<evidence type="ECO:0000313" key="2">
    <source>
        <dbReference type="Proteomes" id="UP000037696"/>
    </source>
</evidence>
<gene>
    <name evidence="1" type="ORF">ACN38_g8355</name>
</gene>
<keyword evidence="2" id="KW-1185">Reference proteome</keyword>
<dbReference type="EMBL" id="LHQQ01000151">
    <property type="protein sequence ID" value="KOS40799.1"/>
    <property type="molecule type" value="Genomic_DNA"/>
</dbReference>
<proteinExistence type="predicted"/>
<sequence>MRPYKSPSILLVFKYFTYNGVCYGNSGIHIFCRQIFRQIKAPILLILVSDPWPGYTFAFCLSFEDISLLSELCSWFTLLSTTVYSAQCPMPEFVALMPCFGLAE</sequence>
<name>A0A0M9WDJ2_9EURO</name>
<protein>
    <submittedName>
        <fullName evidence="1">Uncharacterized protein</fullName>
    </submittedName>
</protein>